<feature type="compositionally biased region" description="Basic and acidic residues" evidence="1">
    <location>
        <begin position="628"/>
        <end position="637"/>
    </location>
</feature>
<evidence type="ECO:0000259" key="2">
    <source>
        <dbReference type="Pfam" id="PF25995"/>
    </source>
</evidence>
<sequence length="1138" mass="123889">MPTVRVPRVPHTPSPIPPPTQAPRSPRMRPTTNKLVRGRSASINEPLPTLATLAPSPGDLGMEWIGTACKFEIVQEQLQIEGYQMYAVEKWIVERTRPVTVLAVYTGDPSHKITVTALSPLSTLSRPEALEEWNSALRHLRREGARPKETPHGTLHTTSLALFRSDLNIVLIPNGDFLAVKSRLYANIGLLRMGCSGRSAVGLGDVSETTKDRFLSMYHIPDTSSAHTRSIGKSKSKSKSHSHSNSLTVTLSPTKSVSIERSAAPTDPASVAAALAKSRAKDRTLFNATVLELVKLIQAALAVSGMMPMPTPGGVEMDGLLCDVTVEGIKKWVSEVGEGCVGVEPMERVADPMIVSALLSLVLATRNRLSAIGYSQVVPKDPFIHPQTFCSVLTVYSQSAASGPHGASNHSPFHTPHMAFHAPFSNTAQSQSTQNLLAPPAGVMVYLTAYTVTSIANAFASKTRTSDARKMHRVLFNKLDDIATDLRGGEVGQGGSSFSEDEDGLGRGARRGVVGMGRKGSAGHEKDSAGGQILSGIGSLASGLGLSGGVSGGAASVLEPTSDLRSFANTIAAGEKGRDREWEKDVGENAERGTAASLKGLWSGHVEVVLRMREREREKHAPISATPKKSEPEREKGGLYSDGDTDGGKTTEDENDPFGGNSGKPWSGRMQKKIEIWAKINRTKKASIDLSNTHGGGLVAPPMSNESSTSAQLQHGVAVISPTLGAVSSRDFEDEDLLSSGQVSPMSDNPPFMLSGPNSVIDLSHRPSQETDNGRQASVMGSISDYERRLSAFNKKRPWPSTKGGQSRVSSWSDPISARYALDEDTELDMGGSSRSRSRSGSRSRPERFSFGGNEEVMLPSVAEDGEFRKRLARRRVQRRHSFHDLDSFQHLRVLLPERMKIDVGLCGQLLAMQRREDHLENVLACLNIITSSLASTNASLHEDYHSHEQIIAELARRSQVISQIEAERIKTDGSTQERNTLLYESEQFHVQELWHMASPPRQKVLDLRDKVFGTGGRRLPNGVRGAHGRFNRLQWTLDGRERLVDVLGRTESEVGEEEGLEAMGIAEHVDEEEEDVVENPRIKPMWLLRFFTSWGTRWSSPSTEANDDKHPKPPPDNEGITIELAEDQEHIPDKAAS</sequence>
<dbReference type="AlphaFoldDB" id="A0A166FXH9"/>
<dbReference type="InterPro" id="IPR038919">
    <property type="entry name" value="STB2/STB2"/>
</dbReference>
<reference evidence="3" key="1">
    <citation type="journal article" date="2016" name="Mol. Biol. Evol.">
        <title>Comparative Genomics of Early-Diverging Mushroom-Forming Fungi Provides Insights into the Origins of Lignocellulose Decay Capabilities.</title>
        <authorList>
            <person name="Nagy L.G."/>
            <person name="Riley R."/>
            <person name="Tritt A."/>
            <person name="Adam C."/>
            <person name="Daum C."/>
            <person name="Floudas D."/>
            <person name="Sun H."/>
            <person name="Yadav J.S."/>
            <person name="Pangilinan J."/>
            <person name="Larsson K.H."/>
            <person name="Matsuura K."/>
            <person name="Barry K."/>
            <person name="Labutti K."/>
            <person name="Kuo R."/>
            <person name="Ohm R.A."/>
            <person name="Bhattacharya S.S."/>
            <person name="Shirouzu T."/>
            <person name="Yoshinaga Y."/>
            <person name="Martin F.M."/>
            <person name="Grigoriev I.V."/>
            <person name="Hibbett D.S."/>
        </authorList>
    </citation>
    <scope>NUCLEOTIDE SEQUENCE [LARGE SCALE GENOMIC DNA]</scope>
    <source>
        <strain evidence="3">CBS 109695</strain>
    </source>
</reference>
<feature type="compositionally biased region" description="Low complexity" evidence="1">
    <location>
        <begin position="843"/>
        <end position="852"/>
    </location>
</feature>
<dbReference type="EMBL" id="KV417584">
    <property type="protein sequence ID" value="KZP17269.1"/>
    <property type="molecule type" value="Genomic_DNA"/>
</dbReference>
<feature type="region of interest" description="Disordered" evidence="1">
    <location>
        <begin position="1100"/>
        <end position="1138"/>
    </location>
</feature>
<feature type="domain" description="STB6-like N-terminal" evidence="2">
    <location>
        <begin position="63"/>
        <end position="193"/>
    </location>
</feature>
<feature type="region of interest" description="Disordered" evidence="1">
    <location>
        <begin position="823"/>
        <end position="852"/>
    </location>
</feature>
<gene>
    <name evidence="3" type="ORF">FIBSPDRAFT_957287</name>
</gene>
<feature type="region of interest" description="Disordered" evidence="1">
    <location>
        <begin position="487"/>
        <end position="509"/>
    </location>
</feature>
<dbReference type="PANTHER" id="PTHR31011:SF2">
    <property type="entry name" value="PROTEIN STB2-RELATED"/>
    <property type="match status" value="1"/>
</dbReference>
<feature type="compositionally biased region" description="Pro residues" evidence="1">
    <location>
        <begin position="10"/>
        <end position="21"/>
    </location>
</feature>
<evidence type="ECO:0000256" key="1">
    <source>
        <dbReference type="SAM" id="MobiDB-lite"/>
    </source>
</evidence>
<feature type="region of interest" description="Disordered" evidence="1">
    <location>
        <begin position="614"/>
        <end position="669"/>
    </location>
</feature>
<dbReference type="GO" id="GO:0070822">
    <property type="term" value="C:Sin3-type complex"/>
    <property type="evidence" value="ECO:0007669"/>
    <property type="project" value="TreeGrafter"/>
</dbReference>
<dbReference type="OrthoDB" id="19806at2759"/>
<dbReference type="STRING" id="436010.A0A166FXH9"/>
<feature type="region of interest" description="Disordered" evidence="1">
    <location>
        <begin position="224"/>
        <end position="251"/>
    </location>
</feature>
<organism evidence="3">
    <name type="scientific">Athelia psychrophila</name>
    <dbReference type="NCBI Taxonomy" id="1759441"/>
    <lineage>
        <taxon>Eukaryota</taxon>
        <taxon>Fungi</taxon>
        <taxon>Dikarya</taxon>
        <taxon>Basidiomycota</taxon>
        <taxon>Agaricomycotina</taxon>
        <taxon>Agaricomycetes</taxon>
        <taxon>Agaricomycetidae</taxon>
        <taxon>Atheliales</taxon>
        <taxon>Atheliaceae</taxon>
        <taxon>Athelia</taxon>
    </lineage>
</organism>
<dbReference type="InterPro" id="IPR059025">
    <property type="entry name" value="STB6_N"/>
</dbReference>
<feature type="compositionally biased region" description="Basic residues" evidence="1">
    <location>
        <begin position="230"/>
        <end position="242"/>
    </location>
</feature>
<protein>
    <recommendedName>
        <fullName evidence="2">STB6-like N-terminal domain-containing protein</fullName>
    </recommendedName>
</protein>
<feature type="compositionally biased region" description="Basic and acidic residues" evidence="1">
    <location>
        <begin position="763"/>
        <end position="773"/>
    </location>
</feature>
<feature type="compositionally biased region" description="Basic and acidic residues" evidence="1">
    <location>
        <begin position="1128"/>
        <end position="1138"/>
    </location>
</feature>
<dbReference type="Pfam" id="PF25995">
    <property type="entry name" value="STB6_N"/>
    <property type="match status" value="1"/>
</dbReference>
<proteinExistence type="predicted"/>
<feature type="region of interest" description="Disordered" evidence="1">
    <location>
        <begin position="1"/>
        <end position="32"/>
    </location>
</feature>
<feature type="region of interest" description="Disordered" evidence="1">
    <location>
        <begin position="741"/>
        <end position="779"/>
    </location>
</feature>
<name>A0A166FXH9_9AGAM</name>
<evidence type="ECO:0000313" key="3">
    <source>
        <dbReference type="EMBL" id="KZP17269.1"/>
    </source>
</evidence>
<accession>A0A166FXH9</accession>
<feature type="compositionally biased region" description="Basic and acidic residues" evidence="1">
    <location>
        <begin position="1107"/>
        <end position="1116"/>
    </location>
</feature>
<dbReference type="PANTHER" id="PTHR31011">
    <property type="entry name" value="PROTEIN STB2-RELATED"/>
    <property type="match status" value="1"/>
</dbReference>